<reference evidence="7 8" key="1">
    <citation type="journal article" date="2016" name="Mol. Biol. Evol.">
        <title>Comparative Genomics of Early-Diverging Mushroom-Forming Fungi Provides Insights into the Origins of Lignocellulose Decay Capabilities.</title>
        <authorList>
            <person name="Nagy L.G."/>
            <person name="Riley R."/>
            <person name="Tritt A."/>
            <person name="Adam C."/>
            <person name="Daum C."/>
            <person name="Floudas D."/>
            <person name="Sun H."/>
            <person name="Yadav J.S."/>
            <person name="Pangilinan J."/>
            <person name="Larsson K.H."/>
            <person name="Matsuura K."/>
            <person name="Barry K."/>
            <person name="Labutti K."/>
            <person name="Kuo R."/>
            <person name="Ohm R.A."/>
            <person name="Bhattacharya S.S."/>
            <person name="Shirouzu T."/>
            <person name="Yoshinaga Y."/>
            <person name="Martin F.M."/>
            <person name="Grigoriev I.V."/>
            <person name="Hibbett D.S."/>
        </authorList>
    </citation>
    <scope>NUCLEOTIDE SEQUENCE [LARGE SCALE GENOMIC DNA]</scope>
    <source>
        <strain evidence="7 8">HHB12029</strain>
    </source>
</reference>
<feature type="region of interest" description="Disordered" evidence="5">
    <location>
        <begin position="1"/>
        <end position="20"/>
    </location>
</feature>
<accession>A0A166MQ00</accession>
<keyword evidence="3" id="KW-0862">Zinc</keyword>
<dbReference type="SUPFAM" id="SSF144232">
    <property type="entry name" value="HIT/MYND zinc finger-like"/>
    <property type="match status" value="1"/>
</dbReference>
<dbReference type="Proteomes" id="UP000077266">
    <property type="component" value="Unassembled WGS sequence"/>
</dbReference>
<organism evidence="7 8">
    <name type="scientific">Exidia glandulosa HHB12029</name>
    <dbReference type="NCBI Taxonomy" id="1314781"/>
    <lineage>
        <taxon>Eukaryota</taxon>
        <taxon>Fungi</taxon>
        <taxon>Dikarya</taxon>
        <taxon>Basidiomycota</taxon>
        <taxon>Agaricomycotina</taxon>
        <taxon>Agaricomycetes</taxon>
        <taxon>Auriculariales</taxon>
        <taxon>Exidiaceae</taxon>
        <taxon>Exidia</taxon>
    </lineage>
</organism>
<evidence type="ECO:0000313" key="8">
    <source>
        <dbReference type="Proteomes" id="UP000077266"/>
    </source>
</evidence>
<dbReference type="InParanoid" id="A0A166MQ00"/>
<protein>
    <recommendedName>
        <fullName evidence="6">MYND-type domain-containing protein</fullName>
    </recommendedName>
</protein>
<keyword evidence="2 4" id="KW-0863">Zinc-finger</keyword>
<evidence type="ECO:0000256" key="1">
    <source>
        <dbReference type="ARBA" id="ARBA00022723"/>
    </source>
</evidence>
<dbReference type="OrthoDB" id="2998255at2759"/>
<gene>
    <name evidence="7" type="ORF">EXIGLDRAFT_847688</name>
</gene>
<evidence type="ECO:0000256" key="2">
    <source>
        <dbReference type="ARBA" id="ARBA00022771"/>
    </source>
</evidence>
<keyword evidence="1" id="KW-0479">Metal-binding</keyword>
<sequence>MSDSEYASSDGEDSDDEVPVLTQDVDAWKTDLEAAKKIGSSLQDATRPTGCPVCLLAFAEHLTTDKTNVRGLLTHVHSFWDGCVAAVTRPRSKNAMRVLRAAMQRNSNECDEGEHSTSDDLASQFLDAACQIVYAGLAHIMSRASQQKRTFSSLRHGYTLWPQTRSELFPVEPAEAIAALISCAEVVGRTSGYPLLVLGTYMMVARAQVLPVFMQSAALRQRVVQVVADTLTNASSAPTRAQPFMSAGLFLYALREGPGAKPDDPLDFVIDFKDILFPALCTGFDAGKSNTTDAVGREYFLPALRPYILRLHAVMRLPVASLPLTIQPEVQRNYKMQFVNILYVLLGNISRTRRCAHKRCPAPDAGAFKTCSACHLLRYCNVQCQRDDWNGRGYNVKHKDVCPLLARILPTADPDGPELAFIHAYTAATANFSVNETGSLAYYAFEHELTPLELKMRFMDMAAEKGGNVPGFQNPFDRVALT</sequence>
<evidence type="ECO:0000256" key="5">
    <source>
        <dbReference type="SAM" id="MobiDB-lite"/>
    </source>
</evidence>
<proteinExistence type="predicted"/>
<dbReference type="GO" id="GO:0008270">
    <property type="term" value="F:zinc ion binding"/>
    <property type="evidence" value="ECO:0007669"/>
    <property type="project" value="UniProtKB-KW"/>
</dbReference>
<dbReference type="EMBL" id="KV426997">
    <property type="protein sequence ID" value="KZV78273.1"/>
    <property type="molecule type" value="Genomic_DNA"/>
</dbReference>
<name>A0A166MQ00_EXIGL</name>
<dbReference type="PROSITE" id="PS50865">
    <property type="entry name" value="ZF_MYND_2"/>
    <property type="match status" value="1"/>
</dbReference>
<dbReference type="Gene3D" id="6.10.140.2220">
    <property type="match status" value="1"/>
</dbReference>
<dbReference type="AlphaFoldDB" id="A0A166MQ00"/>
<evidence type="ECO:0000313" key="7">
    <source>
        <dbReference type="EMBL" id="KZV78273.1"/>
    </source>
</evidence>
<evidence type="ECO:0000256" key="3">
    <source>
        <dbReference type="ARBA" id="ARBA00022833"/>
    </source>
</evidence>
<feature type="domain" description="MYND-type" evidence="6">
    <location>
        <begin position="352"/>
        <end position="402"/>
    </location>
</feature>
<keyword evidence="8" id="KW-1185">Reference proteome</keyword>
<dbReference type="InterPro" id="IPR002893">
    <property type="entry name" value="Znf_MYND"/>
</dbReference>
<evidence type="ECO:0000256" key="4">
    <source>
        <dbReference type="PROSITE-ProRule" id="PRU00134"/>
    </source>
</evidence>
<evidence type="ECO:0000259" key="6">
    <source>
        <dbReference type="PROSITE" id="PS50865"/>
    </source>
</evidence>